<keyword evidence="1" id="KW-1133">Transmembrane helix</keyword>
<reference evidence="2 3" key="1">
    <citation type="journal article" date="2018" name="Sci. Data">
        <title>The draft genome sequence of cork oak.</title>
        <authorList>
            <person name="Ramos A.M."/>
            <person name="Usie A."/>
            <person name="Barbosa P."/>
            <person name="Barros P.M."/>
            <person name="Capote T."/>
            <person name="Chaves I."/>
            <person name="Simoes F."/>
            <person name="Abreu I."/>
            <person name="Carrasquinho I."/>
            <person name="Faro C."/>
            <person name="Guimaraes J.B."/>
            <person name="Mendonca D."/>
            <person name="Nobrega F."/>
            <person name="Rodrigues L."/>
            <person name="Saibo N.J.M."/>
            <person name="Varela M.C."/>
            <person name="Egas C."/>
            <person name="Matos J."/>
            <person name="Miguel C.M."/>
            <person name="Oliveira M.M."/>
            <person name="Ricardo C.P."/>
            <person name="Goncalves S."/>
        </authorList>
    </citation>
    <scope>NUCLEOTIDE SEQUENCE [LARGE SCALE GENOMIC DNA]</scope>
    <source>
        <strain evidence="3">cv. HL8</strain>
    </source>
</reference>
<dbReference type="Proteomes" id="UP000237347">
    <property type="component" value="Unassembled WGS sequence"/>
</dbReference>
<evidence type="ECO:0000256" key="1">
    <source>
        <dbReference type="SAM" id="Phobius"/>
    </source>
</evidence>
<proteinExistence type="predicted"/>
<dbReference type="AlphaFoldDB" id="A0AAW0LGF6"/>
<comment type="caution">
    <text evidence="2">The sequence shown here is derived from an EMBL/GenBank/DDBJ whole genome shotgun (WGS) entry which is preliminary data.</text>
</comment>
<evidence type="ECO:0000313" key="3">
    <source>
        <dbReference type="Proteomes" id="UP000237347"/>
    </source>
</evidence>
<protein>
    <submittedName>
        <fullName evidence="2">Uncharacterized protein</fullName>
    </submittedName>
</protein>
<keyword evidence="1" id="KW-0472">Membrane</keyword>
<name>A0AAW0LGF6_QUESU</name>
<feature type="transmembrane region" description="Helical" evidence="1">
    <location>
        <begin position="153"/>
        <end position="173"/>
    </location>
</feature>
<keyword evidence="1" id="KW-0812">Transmembrane</keyword>
<sequence>MANFRSSPTKAFASLKWEPKGRQLIIQRGGAYIWKSGVLRVNQFENVSPDITSRYDFNVVSNEDEQSFCFNYKNQSQQGTWGLTFMGQLLDSSDAGEQTIARADNCYGNNNDGGCQRLKSYSQSVGIMVTQLNLKVAFHGRIQICITFQIQNFPLVTVKLLAGATVAVWLFIFCTKMQQGATFGQIFRATIQANRQVHIIFMLYRQSLLRAIRR</sequence>
<dbReference type="EMBL" id="PKMF04000097">
    <property type="protein sequence ID" value="KAK7850682.1"/>
    <property type="molecule type" value="Genomic_DNA"/>
</dbReference>
<evidence type="ECO:0000313" key="2">
    <source>
        <dbReference type="EMBL" id="KAK7850682.1"/>
    </source>
</evidence>
<accession>A0AAW0LGF6</accession>
<organism evidence="2 3">
    <name type="scientific">Quercus suber</name>
    <name type="common">Cork oak</name>
    <dbReference type="NCBI Taxonomy" id="58331"/>
    <lineage>
        <taxon>Eukaryota</taxon>
        <taxon>Viridiplantae</taxon>
        <taxon>Streptophyta</taxon>
        <taxon>Embryophyta</taxon>
        <taxon>Tracheophyta</taxon>
        <taxon>Spermatophyta</taxon>
        <taxon>Magnoliopsida</taxon>
        <taxon>eudicotyledons</taxon>
        <taxon>Gunneridae</taxon>
        <taxon>Pentapetalae</taxon>
        <taxon>rosids</taxon>
        <taxon>fabids</taxon>
        <taxon>Fagales</taxon>
        <taxon>Fagaceae</taxon>
        <taxon>Quercus</taxon>
    </lineage>
</organism>
<gene>
    <name evidence="2" type="ORF">CFP56_044046</name>
</gene>
<keyword evidence="3" id="KW-1185">Reference proteome</keyword>